<dbReference type="InterPro" id="IPR001554">
    <property type="entry name" value="Glyco_hydro_14"/>
</dbReference>
<dbReference type="InterPro" id="IPR017853">
    <property type="entry name" value="GH"/>
</dbReference>
<keyword evidence="4" id="KW-0378">Hydrolase</keyword>
<keyword evidence="7" id="KW-1185">Reference proteome</keyword>
<dbReference type="SUPFAM" id="SSF51445">
    <property type="entry name" value="(Trans)glycosidases"/>
    <property type="match status" value="1"/>
</dbReference>
<dbReference type="Gramene" id="OBART01G42970.2">
    <property type="protein sequence ID" value="OBART01G42970.2"/>
    <property type="gene ID" value="OBART01G42970"/>
</dbReference>
<organism evidence="6">
    <name type="scientific">Oryza barthii</name>
    <dbReference type="NCBI Taxonomy" id="65489"/>
    <lineage>
        <taxon>Eukaryota</taxon>
        <taxon>Viridiplantae</taxon>
        <taxon>Streptophyta</taxon>
        <taxon>Embryophyta</taxon>
        <taxon>Tracheophyta</taxon>
        <taxon>Spermatophyta</taxon>
        <taxon>Magnoliopsida</taxon>
        <taxon>Liliopsida</taxon>
        <taxon>Poales</taxon>
        <taxon>Poaceae</taxon>
        <taxon>BOP clade</taxon>
        <taxon>Oryzoideae</taxon>
        <taxon>Oryzeae</taxon>
        <taxon>Oryzinae</taxon>
        <taxon>Oryza</taxon>
    </lineage>
</organism>
<evidence type="ECO:0000256" key="1">
    <source>
        <dbReference type="ARBA" id="ARBA00005652"/>
    </source>
</evidence>
<keyword evidence="2 4" id="KW-0119">Carbohydrate metabolism</keyword>
<feature type="region of interest" description="Disordered" evidence="5">
    <location>
        <begin position="299"/>
        <end position="318"/>
    </location>
</feature>
<evidence type="ECO:0000313" key="7">
    <source>
        <dbReference type="Proteomes" id="UP000026960"/>
    </source>
</evidence>
<evidence type="ECO:0000313" key="6">
    <source>
        <dbReference type="EnsemblPlants" id="OBART01G42970.2"/>
    </source>
</evidence>
<name>A0A0D3EYA7_9ORYZ</name>
<keyword evidence="4" id="KW-0326">Glycosidase</keyword>
<dbReference type="Gene3D" id="3.20.20.80">
    <property type="entry name" value="Glycosidases"/>
    <property type="match status" value="1"/>
</dbReference>
<evidence type="ECO:0000256" key="5">
    <source>
        <dbReference type="SAM" id="MobiDB-lite"/>
    </source>
</evidence>
<dbReference type="PaxDb" id="65489-OBART01G42970.2"/>
<evidence type="ECO:0000256" key="4">
    <source>
        <dbReference type="RuleBase" id="RU000509"/>
    </source>
</evidence>
<dbReference type="AlphaFoldDB" id="A0A0D3EYA7"/>
<dbReference type="Pfam" id="PF01373">
    <property type="entry name" value="Glyco_hydro_14"/>
    <property type="match status" value="1"/>
</dbReference>
<accession>A0A0D3EYA7</accession>
<sequence length="382" mass="42778">MARWDSRCSPDAPVPAQHSTQGKSTPKVPRPAAAAPRRGVVCSWAWSPRRTSWRTRLRRMWWDAGVDGVMADVWWGIVEGTGPARYEWRAYREPSRCRAESATSATMTPTCATRAPVARRTRSTSPSALTTGFCSMAELPSRRWRWLLLLWLLWPWLSLLAGLAQLRNKDEWFTSSSGEFLLSSGRSEEYGGLGRRQLYTRFRCCWTDGLRDDGLAQAYYTTAQDSALRRMPPPPPPPPPLFADAGGFSTSFTTPFRNTHTPDIGHRWFAPRPPASLARPLLRFAPPVALLVGRSRVSRSRGGGDLGGRRATTPLPPANAPCYSPVGCHTLPCREGEQQRRLGAWERERESERIMISKLETANHTILASRPHANLHSSFLSF</sequence>
<evidence type="ECO:0000256" key="2">
    <source>
        <dbReference type="ARBA" id="ARBA00023277"/>
    </source>
</evidence>
<dbReference type="EC" id="3.2.1.2" evidence="4"/>
<reference evidence="6" key="2">
    <citation type="submission" date="2015-03" db="UniProtKB">
        <authorList>
            <consortium name="EnsemblPlants"/>
        </authorList>
    </citation>
    <scope>IDENTIFICATION</scope>
</reference>
<feature type="region of interest" description="Disordered" evidence="5">
    <location>
        <begin position="1"/>
        <end position="35"/>
    </location>
</feature>
<dbReference type="Proteomes" id="UP000026960">
    <property type="component" value="Chromosome 1"/>
</dbReference>
<keyword evidence="3 4" id="KW-0624">Polysaccharide degradation</keyword>
<dbReference type="EnsemblPlants" id="OBART01G42970.2">
    <property type="protein sequence ID" value="OBART01G42970.2"/>
    <property type="gene ID" value="OBART01G42970"/>
</dbReference>
<proteinExistence type="inferred from homology"/>
<reference evidence="6" key="1">
    <citation type="journal article" date="2009" name="Rice">
        <title>De Novo Next Generation Sequencing of Plant Genomes.</title>
        <authorList>
            <person name="Rounsley S."/>
            <person name="Marri P.R."/>
            <person name="Yu Y."/>
            <person name="He R."/>
            <person name="Sisneros N."/>
            <person name="Goicoechea J.L."/>
            <person name="Lee S.J."/>
            <person name="Angelova A."/>
            <person name="Kudrna D."/>
            <person name="Luo M."/>
            <person name="Affourtit J."/>
            <person name="Desany B."/>
            <person name="Knight J."/>
            <person name="Niazi F."/>
            <person name="Egholm M."/>
            <person name="Wing R.A."/>
        </authorList>
    </citation>
    <scope>NUCLEOTIDE SEQUENCE [LARGE SCALE GENOMIC DNA]</scope>
    <source>
        <strain evidence="6">cv. IRGC 105608</strain>
    </source>
</reference>
<protein>
    <recommendedName>
        <fullName evidence="4">Beta-amylase</fullName>
        <ecNumber evidence="4">3.2.1.2</ecNumber>
    </recommendedName>
</protein>
<comment type="catalytic activity">
    <reaction evidence="4">
        <text>Hydrolysis of (1-&gt;4)-alpha-D-glucosidic linkages in polysaccharides so as to remove successive maltose units from the non-reducing ends of the chains.</text>
        <dbReference type="EC" id="3.2.1.2"/>
    </reaction>
</comment>
<comment type="similarity">
    <text evidence="1 4">Belongs to the glycosyl hydrolase 14 family.</text>
</comment>
<dbReference type="HOGENOM" id="CLU_061280_0_0_1"/>
<evidence type="ECO:0000256" key="3">
    <source>
        <dbReference type="ARBA" id="ARBA00023326"/>
    </source>
</evidence>